<accession>A0ABW5PRE3</accession>
<dbReference type="Pfam" id="PF14693">
    <property type="entry name" value="Ribosomal_TL5_C"/>
    <property type="match status" value="1"/>
</dbReference>
<protein>
    <recommendedName>
        <fullName evidence="5">Large ribosomal subunit protein bL25</fullName>
    </recommendedName>
    <alternativeName>
        <fullName evidence="5">General stress protein CTC</fullName>
    </alternativeName>
</protein>
<feature type="compositionally biased region" description="Acidic residues" evidence="6">
    <location>
        <begin position="181"/>
        <end position="191"/>
    </location>
</feature>
<comment type="caution">
    <text evidence="9">The sequence shown here is derived from an EMBL/GenBank/DDBJ whole genome shotgun (WGS) entry which is preliminary data.</text>
</comment>
<comment type="function">
    <text evidence="5">This is one of the proteins that binds to the 5S RNA in the ribosome where it forms part of the central protuberance.</text>
</comment>
<dbReference type="CDD" id="cd00495">
    <property type="entry name" value="Ribosomal_L25_TL5_CTC"/>
    <property type="match status" value="1"/>
</dbReference>
<evidence type="ECO:0000256" key="1">
    <source>
        <dbReference type="ARBA" id="ARBA00022730"/>
    </source>
</evidence>
<dbReference type="InterPro" id="IPR037121">
    <property type="entry name" value="Ribosomal_bL25_C"/>
</dbReference>
<gene>
    <name evidence="5" type="primary">rplY</name>
    <name evidence="5" type="synonym">ctc</name>
    <name evidence="9" type="ORF">ACFSTF_09055</name>
</gene>
<evidence type="ECO:0000313" key="9">
    <source>
        <dbReference type="EMBL" id="MFD2617449.1"/>
    </source>
</evidence>
<keyword evidence="3 5" id="KW-0689">Ribosomal protein</keyword>
<dbReference type="EMBL" id="JBHUMR010000011">
    <property type="protein sequence ID" value="MFD2617449.1"/>
    <property type="molecule type" value="Genomic_DNA"/>
</dbReference>
<feature type="domain" description="Large ribosomal subunit protein bL25 L25" evidence="7">
    <location>
        <begin position="4"/>
        <end position="91"/>
    </location>
</feature>
<name>A0ABW5PRE3_9BACI</name>
<keyword evidence="1 5" id="KW-0699">rRNA-binding</keyword>
<organism evidence="9 10">
    <name type="scientific">Terrilactibacillus laevilacticus</name>
    <dbReference type="NCBI Taxonomy" id="1380157"/>
    <lineage>
        <taxon>Bacteria</taxon>
        <taxon>Bacillati</taxon>
        <taxon>Bacillota</taxon>
        <taxon>Bacilli</taxon>
        <taxon>Bacillales</taxon>
        <taxon>Bacillaceae</taxon>
        <taxon>Terrilactibacillus</taxon>
    </lineage>
</organism>
<evidence type="ECO:0000259" key="7">
    <source>
        <dbReference type="Pfam" id="PF01386"/>
    </source>
</evidence>
<dbReference type="Gene3D" id="2.40.240.10">
    <property type="entry name" value="Ribosomal Protein L25, Chain P"/>
    <property type="match status" value="1"/>
</dbReference>
<evidence type="ECO:0000256" key="4">
    <source>
        <dbReference type="ARBA" id="ARBA00023274"/>
    </source>
</evidence>
<dbReference type="HAMAP" id="MF_01334">
    <property type="entry name" value="Ribosomal_bL25_CTC"/>
    <property type="match status" value="1"/>
</dbReference>
<evidence type="ECO:0000256" key="5">
    <source>
        <dbReference type="HAMAP-Rule" id="MF_01334"/>
    </source>
</evidence>
<keyword evidence="2 5" id="KW-0694">RNA-binding</keyword>
<keyword evidence="4 5" id="KW-0687">Ribonucleoprotein</keyword>
<evidence type="ECO:0000256" key="6">
    <source>
        <dbReference type="SAM" id="MobiDB-lite"/>
    </source>
</evidence>
<dbReference type="RefSeq" id="WP_141191677.1">
    <property type="nucleotide sequence ID" value="NZ_JBHUMR010000011.1"/>
</dbReference>
<dbReference type="PANTHER" id="PTHR33284">
    <property type="entry name" value="RIBOSOMAL PROTEIN L25/GLN-TRNA SYNTHETASE, ANTI-CODON-BINDING DOMAIN-CONTAINING PROTEIN"/>
    <property type="match status" value="1"/>
</dbReference>
<dbReference type="NCBIfam" id="TIGR00731">
    <property type="entry name" value="bL25_bact_ctc"/>
    <property type="match status" value="1"/>
</dbReference>
<dbReference type="InterPro" id="IPR011035">
    <property type="entry name" value="Ribosomal_bL25/Gln-tRNA_synth"/>
</dbReference>
<dbReference type="InterPro" id="IPR020056">
    <property type="entry name" value="Rbsml_bL25/Gln-tRNA_synth_N"/>
</dbReference>
<evidence type="ECO:0000313" key="10">
    <source>
        <dbReference type="Proteomes" id="UP001597458"/>
    </source>
</evidence>
<dbReference type="Proteomes" id="UP001597458">
    <property type="component" value="Unassembled WGS sequence"/>
</dbReference>
<sequence length="200" mass="22091">MVLLNAIERDHSKKSIIKDLRRHKKIPGVVYGKNVMNQSIAVDESDILKAFRSEGRNAIFQLKLEGNKETPVMVHEIQFDPLTSMITHLDFLKVDMNTEVEAVVPVVLNGEASGGGVVQLTESELNVRALPNNIPSVIEINITGLTPGDHIKIGDLKTSRNYRFVGHTDEIVVSVSHVDQVEEEEATESQDTETSAPIEA</sequence>
<comment type="subunit">
    <text evidence="5">Part of the 50S ribosomal subunit; part of the 5S rRNA/L5/L18/L25 subcomplex. Contacts the 5S rRNA. Binds to the 5S rRNA independently of L5 and L18.</text>
</comment>
<dbReference type="PANTHER" id="PTHR33284:SF1">
    <property type="entry name" value="RIBOSOMAL PROTEIN L25_GLN-TRNA SYNTHETASE, ANTI-CODON-BINDING DOMAIN-CONTAINING PROTEIN"/>
    <property type="match status" value="1"/>
</dbReference>
<dbReference type="GO" id="GO:0005840">
    <property type="term" value="C:ribosome"/>
    <property type="evidence" value="ECO:0007669"/>
    <property type="project" value="UniProtKB-KW"/>
</dbReference>
<dbReference type="InterPro" id="IPR020930">
    <property type="entry name" value="Ribosomal_uL5_bac-type"/>
</dbReference>
<proteinExistence type="inferred from homology"/>
<dbReference type="SUPFAM" id="SSF50715">
    <property type="entry name" value="Ribosomal protein L25-like"/>
    <property type="match status" value="1"/>
</dbReference>
<dbReference type="Gene3D" id="2.170.120.20">
    <property type="entry name" value="Ribosomal protein L25, beta domain"/>
    <property type="match status" value="1"/>
</dbReference>
<comment type="similarity">
    <text evidence="5">Belongs to the bacterial ribosomal protein bL25 family. CTC subfamily.</text>
</comment>
<feature type="domain" description="Large ribosomal subunit protein bL25 beta" evidence="8">
    <location>
        <begin position="99"/>
        <end position="177"/>
    </location>
</feature>
<keyword evidence="10" id="KW-1185">Reference proteome</keyword>
<evidence type="ECO:0000259" key="8">
    <source>
        <dbReference type="Pfam" id="PF14693"/>
    </source>
</evidence>
<dbReference type="InterPro" id="IPR020057">
    <property type="entry name" value="Ribosomal_bL25_b-dom"/>
</dbReference>
<dbReference type="InterPro" id="IPR001021">
    <property type="entry name" value="Ribosomal_bL25_long"/>
</dbReference>
<evidence type="ECO:0000256" key="3">
    <source>
        <dbReference type="ARBA" id="ARBA00022980"/>
    </source>
</evidence>
<feature type="region of interest" description="Disordered" evidence="6">
    <location>
        <begin position="179"/>
        <end position="200"/>
    </location>
</feature>
<reference evidence="10" key="1">
    <citation type="journal article" date="2019" name="Int. J. Syst. Evol. Microbiol.">
        <title>The Global Catalogue of Microorganisms (GCM) 10K type strain sequencing project: providing services to taxonomists for standard genome sequencing and annotation.</title>
        <authorList>
            <consortium name="The Broad Institute Genomics Platform"/>
            <consortium name="The Broad Institute Genome Sequencing Center for Infectious Disease"/>
            <person name="Wu L."/>
            <person name="Ma J."/>
        </authorList>
    </citation>
    <scope>NUCLEOTIDE SEQUENCE [LARGE SCALE GENOMIC DNA]</scope>
    <source>
        <strain evidence="10">TISTR 2241</strain>
    </source>
</reference>
<dbReference type="Pfam" id="PF01386">
    <property type="entry name" value="Ribosomal_L25p"/>
    <property type="match status" value="1"/>
</dbReference>
<dbReference type="InterPro" id="IPR029751">
    <property type="entry name" value="Ribosomal_L25_dom"/>
</dbReference>
<evidence type="ECO:0000256" key="2">
    <source>
        <dbReference type="ARBA" id="ARBA00022884"/>
    </source>
</evidence>